<dbReference type="PANTHER" id="PTHR10933:SF9">
    <property type="entry name" value="IMMUNOGLOBULIN-BINDING PROTEIN 1"/>
    <property type="match status" value="1"/>
</dbReference>
<keyword evidence="3" id="KW-1185">Reference proteome</keyword>
<dbReference type="Proteomes" id="UP001430356">
    <property type="component" value="Unassembled WGS sequence"/>
</dbReference>
<feature type="compositionally biased region" description="Low complexity" evidence="1">
    <location>
        <begin position="151"/>
        <end position="165"/>
    </location>
</feature>
<dbReference type="GO" id="GO:0005829">
    <property type="term" value="C:cytosol"/>
    <property type="evidence" value="ECO:0007669"/>
    <property type="project" value="TreeGrafter"/>
</dbReference>
<reference evidence="2 3" key="1">
    <citation type="journal article" date="2021" name="MBio">
        <title>A New Model Trypanosomatid, Novymonas esmeraldas: Genomic Perception of Its 'Candidatus Pandoraea novymonadis' Endosymbiont.</title>
        <authorList>
            <person name="Zakharova A."/>
            <person name="Saura A."/>
            <person name="Butenko A."/>
            <person name="Podesvova L."/>
            <person name="Warmusova S."/>
            <person name="Kostygov A.Y."/>
            <person name="Nenarokova A."/>
            <person name="Lukes J."/>
            <person name="Opperdoes F.R."/>
            <person name="Yurchenko V."/>
        </authorList>
    </citation>
    <scope>NUCLEOTIDE SEQUENCE [LARGE SCALE GENOMIC DNA]</scope>
    <source>
        <strain evidence="2 3">E262AT.01</strain>
    </source>
</reference>
<organism evidence="2 3">
    <name type="scientific">Novymonas esmeraldas</name>
    <dbReference type="NCBI Taxonomy" id="1808958"/>
    <lineage>
        <taxon>Eukaryota</taxon>
        <taxon>Discoba</taxon>
        <taxon>Euglenozoa</taxon>
        <taxon>Kinetoplastea</taxon>
        <taxon>Metakinetoplastina</taxon>
        <taxon>Trypanosomatida</taxon>
        <taxon>Trypanosomatidae</taxon>
        <taxon>Novymonas</taxon>
    </lineage>
</organism>
<comment type="caution">
    <text evidence="2">The sequence shown here is derived from an EMBL/GenBank/DDBJ whole genome shotgun (WGS) entry which is preliminary data.</text>
</comment>
<feature type="compositionally biased region" description="Basic and acidic residues" evidence="1">
    <location>
        <begin position="453"/>
        <end position="478"/>
    </location>
</feature>
<evidence type="ECO:0000313" key="2">
    <source>
        <dbReference type="EMBL" id="KAK7200317.1"/>
    </source>
</evidence>
<protein>
    <submittedName>
        <fullName evidence="2">TAP42-like family</fullName>
    </submittedName>
</protein>
<dbReference type="AlphaFoldDB" id="A0AAW0F3E4"/>
<sequence>MASNLDTAAATARDRTTVKGHFIQLCETYTTEVLQTTLASTAAPLNAQIRALIAELEQLWHHLSAVGAFSSNDELDDYSTTALEMLWTPYMVADLYQRIQGPMKPNVDHRARNGGAAQPQHSGSSGGAVGSAEERMRGEDVLVHSERGSGSAAAAAAADAGTTAARPVASDVARTHREEELESMTRQVALARSHAWLMVFFEWMQNATLVDEATVDKYSVHRPEQRTQRIELSRTIASLRATWKAEEDRVGYMRAKRRRMLELMADEGEAVEEAGGEEEEALRERALARLRWSIYEGCHQLQLSSRELSMLEALNPEQRAAISKQYQDTMDAVRRGELSLGRHTYTILPGGMMAAGTLEQPQQVRASDIAQSGGVTAPTVAAVATAAPTTSVAFSGRHNAQLYRQQVRNELMMERNAPTMTLQEFAELEMAEIQRQMDEAQAMQQRQAEEDERLGADGVEERQRHKDSAWDNWKDDHPAYGLTNKGNYS</sequence>
<feature type="region of interest" description="Disordered" evidence="1">
    <location>
        <begin position="437"/>
        <end position="489"/>
    </location>
</feature>
<dbReference type="GO" id="GO:0051721">
    <property type="term" value="F:protein phosphatase 2A binding"/>
    <property type="evidence" value="ECO:0007669"/>
    <property type="project" value="TreeGrafter"/>
</dbReference>
<dbReference type="PANTHER" id="PTHR10933">
    <property type="entry name" value="IMMUNOGLOBULIN-BINDING PROTEIN 1"/>
    <property type="match status" value="1"/>
</dbReference>
<proteinExistence type="predicted"/>
<feature type="region of interest" description="Disordered" evidence="1">
    <location>
        <begin position="104"/>
        <end position="135"/>
    </location>
</feature>
<dbReference type="Gene3D" id="1.25.40.540">
    <property type="entry name" value="TAP42-like family"/>
    <property type="match status" value="1"/>
</dbReference>
<accession>A0AAW0F3E4</accession>
<evidence type="ECO:0000256" key="1">
    <source>
        <dbReference type="SAM" id="MobiDB-lite"/>
    </source>
</evidence>
<dbReference type="Pfam" id="PF04177">
    <property type="entry name" value="TAP42"/>
    <property type="match status" value="2"/>
</dbReference>
<dbReference type="InterPro" id="IPR038511">
    <property type="entry name" value="TAP42/TAP46-like_sf"/>
</dbReference>
<name>A0AAW0F3E4_9TRYP</name>
<dbReference type="EMBL" id="JAECZO010000005">
    <property type="protein sequence ID" value="KAK7200317.1"/>
    <property type="molecule type" value="Genomic_DNA"/>
</dbReference>
<evidence type="ECO:0000313" key="3">
    <source>
        <dbReference type="Proteomes" id="UP001430356"/>
    </source>
</evidence>
<feature type="region of interest" description="Disordered" evidence="1">
    <location>
        <begin position="151"/>
        <end position="181"/>
    </location>
</feature>
<dbReference type="GO" id="GO:0009966">
    <property type="term" value="P:regulation of signal transduction"/>
    <property type="evidence" value="ECO:0007669"/>
    <property type="project" value="InterPro"/>
</dbReference>
<dbReference type="InterPro" id="IPR007304">
    <property type="entry name" value="TAP46-like"/>
</dbReference>
<dbReference type="GO" id="GO:0035303">
    <property type="term" value="P:regulation of dephosphorylation"/>
    <property type="evidence" value="ECO:0007669"/>
    <property type="project" value="TreeGrafter"/>
</dbReference>
<gene>
    <name evidence="2" type="ORF">NESM_000084900</name>
</gene>